<comment type="caution">
    <text evidence="1">The sequence shown here is derived from an EMBL/GenBank/DDBJ whole genome shotgun (WGS) entry which is preliminary data.</text>
</comment>
<name>A0ACC0T1U9_POPTR</name>
<protein>
    <submittedName>
        <fullName evidence="1">Uncharacterized protein</fullName>
    </submittedName>
</protein>
<evidence type="ECO:0000313" key="1">
    <source>
        <dbReference type="EMBL" id="KAI9395482.1"/>
    </source>
</evidence>
<sequence length="129" mass="13529">MKICACPPPPPTPRSSLVSTVSSVSLREPCISILSTIIAKLTCAILTLLSAEVGATLGVLIGAFAGLKTEKGFLHGAITGAANGVILSKKILEILLATWDSDDTVIACFFSLKTPSSTIQSNQNRCRRE</sequence>
<gene>
    <name evidence="1" type="ORF">POPTR_005G244900v4</name>
</gene>
<dbReference type="EMBL" id="CM009294">
    <property type="protein sequence ID" value="KAI9395482.1"/>
    <property type="molecule type" value="Genomic_DNA"/>
</dbReference>
<keyword evidence="2" id="KW-1185">Reference proteome</keyword>
<reference evidence="1 2" key="1">
    <citation type="journal article" date="2006" name="Science">
        <title>The genome of black cottonwood, Populus trichocarpa (Torr. &amp; Gray).</title>
        <authorList>
            <person name="Tuskan G.A."/>
            <person name="Difazio S."/>
            <person name="Jansson S."/>
            <person name="Bohlmann J."/>
            <person name="Grigoriev I."/>
            <person name="Hellsten U."/>
            <person name="Putnam N."/>
            <person name="Ralph S."/>
            <person name="Rombauts S."/>
            <person name="Salamov A."/>
            <person name="Schein J."/>
            <person name="Sterck L."/>
            <person name="Aerts A."/>
            <person name="Bhalerao R.R."/>
            <person name="Bhalerao R.P."/>
            <person name="Blaudez D."/>
            <person name="Boerjan W."/>
            <person name="Brun A."/>
            <person name="Brunner A."/>
            <person name="Busov V."/>
            <person name="Campbell M."/>
            <person name="Carlson J."/>
            <person name="Chalot M."/>
            <person name="Chapman J."/>
            <person name="Chen G.L."/>
            <person name="Cooper D."/>
            <person name="Coutinho P.M."/>
            <person name="Couturier J."/>
            <person name="Covert S."/>
            <person name="Cronk Q."/>
            <person name="Cunningham R."/>
            <person name="Davis J."/>
            <person name="Degroeve S."/>
            <person name="Dejardin A."/>
            <person name="Depamphilis C."/>
            <person name="Detter J."/>
            <person name="Dirks B."/>
            <person name="Dubchak I."/>
            <person name="Duplessis S."/>
            <person name="Ehlting J."/>
            <person name="Ellis B."/>
            <person name="Gendler K."/>
            <person name="Goodstein D."/>
            <person name="Gribskov M."/>
            <person name="Grimwood J."/>
            <person name="Groover A."/>
            <person name="Gunter L."/>
            <person name="Hamberger B."/>
            <person name="Heinze B."/>
            <person name="Helariutta Y."/>
            <person name="Henrissat B."/>
            <person name="Holligan D."/>
            <person name="Holt R."/>
            <person name="Huang W."/>
            <person name="Islam-Faridi N."/>
            <person name="Jones S."/>
            <person name="Jones-Rhoades M."/>
            <person name="Jorgensen R."/>
            <person name="Joshi C."/>
            <person name="Kangasjarvi J."/>
            <person name="Karlsson J."/>
            <person name="Kelleher C."/>
            <person name="Kirkpatrick R."/>
            <person name="Kirst M."/>
            <person name="Kohler A."/>
            <person name="Kalluri U."/>
            <person name="Larimer F."/>
            <person name="Leebens-Mack J."/>
            <person name="Leple J.C."/>
            <person name="Locascio P."/>
            <person name="Lou Y."/>
            <person name="Lucas S."/>
            <person name="Martin F."/>
            <person name="Montanini B."/>
            <person name="Napoli C."/>
            <person name="Nelson D.R."/>
            <person name="Nelson C."/>
            <person name="Nieminen K."/>
            <person name="Nilsson O."/>
            <person name="Pereda V."/>
            <person name="Peter G."/>
            <person name="Philippe R."/>
            <person name="Pilate G."/>
            <person name="Poliakov A."/>
            <person name="Razumovskaya J."/>
            <person name="Richardson P."/>
            <person name="Rinaldi C."/>
            <person name="Ritland K."/>
            <person name="Rouze P."/>
            <person name="Ryaboy D."/>
            <person name="Schmutz J."/>
            <person name="Schrader J."/>
            <person name="Segerman B."/>
            <person name="Shin H."/>
            <person name="Siddiqui A."/>
            <person name="Sterky F."/>
            <person name="Terry A."/>
            <person name="Tsai C.J."/>
            <person name="Uberbacher E."/>
            <person name="Unneberg P."/>
            <person name="Vahala J."/>
            <person name="Wall K."/>
            <person name="Wessler S."/>
            <person name="Yang G."/>
            <person name="Yin T."/>
            <person name="Douglas C."/>
            <person name="Marra M."/>
            <person name="Sandberg G."/>
            <person name="Van de Peer Y."/>
            <person name="Rokhsar D."/>
        </authorList>
    </citation>
    <scope>NUCLEOTIDE SEQUENCE [LARGE SCALE GENOMIC DNA]</scope>
    <source>
        <strain evidence="2">cv. Nisqually</strain>
    </source>
</reference>
<evidence type="ECO:0000313" key="2">
    <source>
        <dbReference type="Proteomes" id="UP000006729"/>
    </source>
</evidence>
<dbReference type="Proteomes" id="UP000006729">
    <property type="component" value="Chromosome 5"/>
</dbReference>
<organism evidence="1 2">
    <name type="scientific">Populus trichocarpa</name>
    <name type="common">Western balsam poplar</name>
    <name type="synonym">Populus balsamifera subsp. trichocarpa</name>
    <dbReference type="NCBI Taxonomy" id="3694"/>
    <lineage>
        <taxon>Eukaryota</taxon>
        <taxon>Viridiplantae</taxon>
        <taxon>Streptophyta</taxon>
        <taxon>Embryophyta</taxon>
        <taxon>Tracheophyta</taxon>
        <taxon>Spermatophyta</taxon>
        <taxon>Magnoliopsida</taxon>
        <taxon>eudicotyledons</taxon>
        <taxon>Gunneridae</taxon>
        <taxon>Pentapetalae</taxon>
        <taxon>rosids</taxon>
        <taxon>fabids</taxon>
        <taxon>Malpighiales</taxon>
        <taxon>Salicaceae</taxon>
        <taxon>Saliceae</taxon>
        <taxon>Populus</taxon>
    </lineage>
</organism>
<proteinExistence type="predicted"/>
<accession>A0ACC0T1U9</accession>